<dbReference type="InterPro" id="IPR038883">
    <property type="entry name" value="AN11006-like"/>
</dbReference>
<reference evidence="2 3" key="1">
    <citation type="submission" date="2017-03" db="EMBL/GenBank/DDBJ databases">
        <title>Genomes of endolithic fungi from Antarctica.</title>
        <authorList>
            <person name="Coleine C."/>
            <person name="Masonjones S."/>
            <person name="Stajich J.E."/>
        </authorList>
    </citation>
    <scope>NUCLEOTIDE SEQUENCE [LARGE SCALE GENOMIC DNA]</scope>
    <source>
        <strain evidence="2 3">CCFEE 6315</strain>
    </source>
</reference>
<keyword evidence="3" id="KW-1185">Reference proteome</keyword>
<gene>
    <name evidence="2" type="ORF">B0A50_07410</name>
</gene>
<evidence type="ECO:0000256" key="1">
    <source>
        <dbReference type="SAM" id="MobiDB-lite"/>
    </source>
</evidence>
<dbReference type="PANTHER" id="PTHR42085:SF1">
    <property type="entry name" value="F-BOX DOMAIN-CONTAINING PROTEIN"/>
    <property type="match status" value="1"/>
</dbReference>
<dbReference type="OrthoDB" id="5413827at2759"/>
<organism evidence="2 3">
    <name type="scientific">Salinomyces thailandicus</name>
    <dbReference type="NCBI Taxonomy" id="706561"/>
    <lineage>
        <taxon>Eukaryota</taxon>
        <taxon>Fungi</taxon>
        <taxon>Dikarya</taxon>
        <taxon>Ascomycota</taxon>
        <taxon>Pezizomycotina</taxon>
        <taxon>Dothideomycetes</taxon>
        <taxon>Dothideomycetidae</taxon>
        <taxon>Mycosphaerellales</taxon>
        <taxon>Teratosphaeriaceae</taxon>
        <taxon>Salinomyces</taxon>
    </lineage>
</organism>
<dbReference type="EMBL" id="NAJL01000061">
    <property type="protein sequence ID" value="TKA23093.1"/>
    <property type="molecule type" value="Genomic_DNA"/>
</dbReference>
<name>A0A4U0TMA8_9PEZI</name>
<dbReference type="Proteomes" id="UP000308549">
    <property type="component" value="Unassembled WGS sequence"/>
</dbReference>
<evidence type="ECO:0000313" key="2">
    <source>
        <dbReference type="EMBL" id="TKA23093.1"/>
    </source>
</evidence>
<feature type="region of interest" description="Disordered" evidence="1">
    <location>
        <begin position="1"/>
        <end position="57"/>
    </location>
</feature>
<sequence length="266" mass="29879">MENQKFPAEFASDDFPSSPLSNSSPHAGHFDSDDFPSSPLGSSGWPEPSEHNFPSSAIGKLPPELRNLIYEQCFSNKPGVVALRRRLDTVPRTRRDRLALLQSCRTIRKECSQLFYASSTFQIGHSFKGGPAVLLGRFVNTIGSTSAASLRHIVLQTDTISTEIWHRAYRTKTKNLILDARQQSHALPACLIEVRLKFWWYDERRDSGYTATLRIRGGAVEWDGVLGAIAQTVTAQDCWQDKRRFQEVQTSLSQCQKDTQGLLLPP</sequence>
<protein>
    <submittedName>
        <fullName evidence="2">Uncharacterized protein</fullName>
    </submittedName>
</protein>
<proteinExistence type="predicted"/>
<accession>A0A4U0TMA8</accession>
<dbReference type="PANTHER" id="PTHR42085">
    <property type="entry name" value="F-BOX DOMAIN-CONTAINING PROTEIN"/>
    <property type="match status" value="1"/>
</dbReference>
<comment type="caution">
    <text evidence="2">The sequence shown here is derived from an EMBL/GenBank/DDBJ whole genome shotgun (WGS) entry which is preliminary data.</text>
</comment>
<evidence type="ECO:0000313" key="3">
    <source>
        <dbReference type="Proteomes" id="UP000308549"/>
    </source>
</evidence>
<dbReference type="AlphaFoldDB" id="A0A4U0TMA8"/>